<dbReference type="InterPro" id="IPR000524">
    <property type="entry name" value="Tscrpt_reg_HTH_GntR"/>
</dbReference>
<keyword evidence="6" id="KW-1185">Reference proteome</keyword>
<evidence type="ECO:0000256" key="2">
    <source>
        <dbReference type="ARBA" id="ARBA00023125"/>
    </source>
</evidence>
<dbReference type="PANTHER" id="PTHR43537">
    <property type="entry name" value="TRANSCRIPTIONAL REGULATOR, GNTR FAMILY"/>
    <property type="match status" value="1"/>
</dbReference>
<dbReference type="Proteomes" id="UP000521922">
    <property type="component" value="Unassembled WGS sequence"/>
</dbReference>
<dbReference type="PANTHER" id="PTHR43537:SF45">
    <property type="entry name" value="GNTR FAMILY REGULATORY PROTEIN"/>
    <property type="match status" value="1"/>
</dbReference>
<dbReference type="PROSITE" id="PS50949">
    <property type="entry name" value="HTH_GNTR"/>
    <property type="match status" value="1"/>
</dbReference>
<dbReference type="Pfam" id="PF07729">
    <property type="entry name" value="FCD"/>
    <property type="match status" value="1"/>
</dbReference>
<dbReference type="Gene3D" id="1.10.10.10">
    <property type="entry name" value="Winged helix-like DNA-binding domain superfamily/Winged helix DNA-binding domain"/>
    <property type="match status" value="1"/>
</dbReference>
<keyword evidence="2 5" id="KW-0238">DNA-binding</keyword>
<name>A0A7Y9DKW2_9ACTN</name>
<dbReference type="InterPro" id="IPR008920">
    <property type="entry name" value="TF_FadR/GntR_C"/>
</dbReference>
<dbReference type="SMART" id="SM00895">
    <property type="entry name" value="FCD"/>
    <property type="match status" value="1"/>
</dbReference>
<comment type="caution">
    <text evidence="5">The sequence shown here is derived from an EMBL/GenBank/DDBJ whole genome shotgun (WGS) entry which is preliminary data.</text>
</comment>
<dbReference type="SMART" id="SM00345">
    <property type="entry name" value="HTH_GNTR"/>
    <property type="match status" value="1"/>
</dbReference>
<feature type="domain" description="HTH gntR-type" evidence="4">
    <location>
        <begin position="4"/>
        <end position="70"/>
    </location>
</feature>
<dbReference type="InterPro" id="IPR036388">
    <property type="entry name" value="WH-like_DNA-bd_sf"/>
</dbReference>
<organism evidence="5 6">
    <name type="scientific">Kineococcus aurantiacus</name>
    <dbReference type="NCBI Taxonomy" id="37633"/>
    <lineage>
        <taxon>Bacteria</taxon>
        <taxon>Bacillati</taxon>
        <taxon>Actinomycetota</taxon>
        <taxon>Actinomycetes</taxon>
        <taxon>Kineosporiales</taxon>
        <taxon>Kineosporiaceae</taxon>
        <taxon>Kineococcus</taxon>
    </lineage>
</organism>
<protein>
    <submittedName>
        <fullName evidence="5">DNA-binding GntR family transcriptional regulator</fullName>
    </submittedName>
</protein>
<evidence type="ECO:0000313" key="6">
    <source>
        <dbReference type="Proteomes" id="UP000521922"/>
    </source>
</evidence>
<sequence>MGGSMGEAGVYEKLRTAVLALDLLPGERLSERGLEDLLGASRTPIRAALVRLENEGLTARNGRGWQVAPIDLAEVRAVGEHREVVECGAVALAVERADEAELEELRALTGTAADDAQTGLRDGADFHVALARLSGNVFLAEAVQGALTRLARTRWLEVRTPRSREQARAEHLAILAAVADRDAERAVALVRAHSRGTRDRLLAQLDAERLRLRGRGVAVVG</sequence>
<dbReference type="EMBL" id="JACCBB010000001">
    <property type="protein sequence ID" value="NYD22487.1"/>
    <property type="molecule type" value="Genomic_DNA"/>
</dbReference>
<reference evidence="5 6" key="1">
    <citation type="submission" date="2020-07" db="EMBL/GenBank/DDBJ databases">
        <title>Sequencing the genomes of 1000 actinobacteria strains.</title>
        <authorList>
            <person name="Klenk H.-P."/>
        </authorList>
    </citation>
    <scope>NUCLEOTIDE SEQUENCE [LARGE SCALE GENOMIC DNA]</scope>
    <source>
        <strain evidence="5 6">DSM 7487</strain>
    </source>
</reference>
<dbReference type="Pfam" id="PF00392">
    <property type="entry name" value="GntR"/>
    <property type="match status" value="1"/>
</dbReference>
<gene>
    <name evidence="5" type="ORF">BJ968_002027</name>
</gene>
<dbReference type="InterPro" id="IPR036390">
    <property type="entry name" value="WH_DNA-bd_sf"/>
</dbReference>
<dbReference type="GO" id="GO:0003700">
    <property type="term" value="F:DNA-binding transcription factor activity"/>
    <property type="evidence" value="ECO:0007669"/>
    <property type="project" value="InterPro"/>
</dbReference>
<dbReference type="GO" id="GO:0003677">
    <property type="term" value="F:DNA binding"/>
    <property type="evidence" value="ECO:0007669"/>
    <property type="project" value="UniProtKB-KW"/>
</dbReference>
<dbReference type="RefSeq" id="WP_425491487.1">
    <property type="nucleotide sequence ID" value="NZ_BAAAGN010000004.1"/>
</dbReference>
<dbReference type="SUPFAM" id="SSF48008">
    <property type="entry name" value="GntR ligand-binding domain-like"/>
    <property type="match status" value="1"/>
</dbReference>
<keyword evidence="3" id="KW-0804">Transcription</keyword>
<evidence type="ECO:0000256" key="1">
    <source>
        <dbReference type="ARBA" id="ARBA00023015"/>
    </source>
</evidence>
<dbReference type="AlphaFoldDB" id="A0A7Y9DKW2"/>
<evidence type="ECO:0000259" key="4">
    <source>
        <dbReference type="PROSITE" id="PS50949"/>
    </source>
</evidence>
<evidence type="ECO:0000256" key="3">
    <source>
        <dbReference type="ARBA" id="ARBA00023163"/>
    </source>
</evidence>
<evidence type="ECO:0000313" key="5">
    <source>
        <dbReference type="EMBL" id="NYD22487.1"/>
    </source>
</evidence>
<keyword evidence="1" id="KW-0805">Transcription regulation</keyword>
<dbReference type="SUPFAM" id="SSF46785">
    <property type="entry name" value="Winged helix' DNA-binding domain"/>
    <property type="match status" value="1"/>
</dbReference>
<accession>A0A7Y9DKW2</accession>
<proteinExistence type="predicted"/>
<dbReference type="Gene3D" id="1.20.120.530">
    <property type="entry name" value="GntR ligand-binding domain-like"/>
    <property type="match status" value="1"/>
</dbReference>
<dbReference type="InterPro" id="IPR011711">
    <property type="entry name" value="GntR_C"/>
</dbReference>